<dbReference type="AlphaFoldDB" id="A0A1Q9CDR0"/>
<feature type="chain" id="PRO_5012615800" description="RanBP2-type domain-containing protein" evidence="2">
    <location>
        <begin position="22"/>
        <end position="929"/>
    </location>
</feature>
<feature type="compositionally biased region" description="Polar residues" evidence="1">
    <location>
        <begin position="553"/>
        <end position="562"/>
    </location>
</feature>
<feature type="region of interest" description="Disordered" evidence="1">
    <location>
        <begin position="830"/>
        <end position="872"/>
    </location>
</feature>
<reference evidence="3 4" key="1">
    <citation type="submission" date="2016-02" db="EMBL/GenBank/DDBJ databases">
        <title>Genome analysis of coral dinoflagellate symbionts highlights evolutionary adaptations to a symbiotic lifestyle.</title>
        <authorList>
            <person name="Aranda M."/>
            <person name="Li Y."/>
            <person name="Liew Y.J."/>
            <person name="Baumgarten S."/>
            <person name="Simakov O."/>
            <person name="Wilson M."/>
            <person name="Piel J."/>
            <person name="Ashoor H."/>
            <person name="Bougouffa S."/>
            <person name="Bajic V.B."/>
            <person name="Ryu T."/>
            <person name="Ravasi T."/>
            <person name="Bayer T."/>
            <person name="Micklem G."/>
            <person name="Kim H."/>
            <person name="Bhak J."/>
            <person name="Lajeunesse T.C."/>
            <person name="Voolstra C.R."/>
        </authorList>
    </citation>
    <scope>NUCLEOTIDE SEQUENCE [LARGE SCALE GENOMIC DNA]</scope>
    <source>
        <strain evidence="3 4">CCMP2467</strain>
    </source>
</reference>
<gene>
    <name evidence="3" type="ORF">AK812_SmicGene38441</name>
</gene>
<feature type="region of interest" description="Disordered" evidence="1">
    <location>
        <begin position="529"/>
        <end position="583"/>
    </location>
</feature>
<feature type="compositionally biased region" description="Low complexity" evidence="1">
    <location>
        <begin position="847"/>
        <end position="869"/>
    </location>
</feature>
<evidence type="ECO:0000313" key="4">
    <source>
        <dbReference type="Proteomes" id="UP000186817"/>
    </source>
</evidence>
<dbReference type="InterPro" id="IPR027417">
    <property type="entry name" value="P-loop_NTPase"/>
</dbReference>
<keyword evidence="4" id="KW-1185">Reference proteome</keyword>
<feature type="signal peptide" evidence="2">
    <location>
        <begin position="1"/>
        <end position="21"/>
    </location>
</feature>
<evidence type="ECO:0000256" key="2">
    <source>
        <dbReference type="SAM" id="SignalP"/>
    </source>
</evidence>
<dbReference type="Proteomes" id="UP000186817">
    <property type="component" value="Unassembled WGS sequence"/>
</dbReference>
<evidence type="ECO:0000313" key="3">
    <source>
        <dbReference type="EMBL" id="OLP81069.1"/>
    </source>
</evidence>
<feature type="region of interest" description="Disordered" evidence="1">
    <location>
        <begin position="600"/>
        <end position="638"/>
    </location>
</feature>
<feature type="region of interest" description="Disordered" evidence="1">
    <location>
        <begin position="747"/>
        <end position="771"/>
    </location>
</feature>
<accession>A0A1Q9CDR0</accession>
<evidence type="ECO:0008006" key="5">
    <source>
        <dbReference type="Google" id="ProtNLM"/>
    </source>
</evidence>
<dbReference type="EMBL" id="LSRX01001315">
    <property type="protein sequence ID" value="OLP81069.1"/>
    <property type="molecule type" value="Genomic_DNA"/>
</dbReference>
<keyword evidence="2" id="KW-0732">Signal</keyword>
<feature type="compositionally biased region" description="Basic and acidic residues" evidence="1">
    <location>
        <begin position="615"/>
        <end position="627"/>
    </location>
</feature>
<name>A0A1Q9CDR0_SYMMI</name>
<feature type="compositionally biased region" description="Basic and acidic residues" evidence="1">
    <location>
        <begin position="757"/>
        <end position="771"/>
    </location>
</feature>
<evidence type="ECO:0000256" key="1">
    <source>
        <dbReference type="SAM" id="MobiDB-lite"/>
    </source>
</evidence>
<dbReference type="OMA" id="HRCERTA"/>
<organism evidence="3 4">
    <name type="scientific">Symbiodinium microadriaticum</name>
    <name type="common">Dinoflagellate</name>
    <name type="synonym">Zooxanthella microadriatica</name>
    <dbReference type="NCBI Taxonomy" id="2951"/>
    <lineage>
        <taxon>Eukaryota</taxon>
        <taxon>Sar</taxon>
        <taxon>Alveolata</taxon>
        <taxon>Dinophyceae</taxon>
        <taxon>Suessiales</taxon>
        <taxon>Symbiodiniaceae</taxon>
        <taxon>Symbiodinium</taxon>
    </lineage>
</organism>
<dbReference type="Gene3D" id="3.40.50.300">
    <property type="entry name" value="P-loop containing nucleotide triphosphate hydrolases"/>
    <property type="match status" value="1"/>
</dbReference>
<sequence length="929" mass="102108">MAPLKRLVSCIVVSLPLAVLTQDSQCAMQLSHTVLNNKTNKSDAEDFVKKMVQQVLSYPAPAVNSEVSVSRPLLFMHQYRAGGTTLRQLLYNVSTNMGVKAHIACSGGVDCREFQIREASSAVYGGHFCWHESLKHLGEDKKPSCLTNFREPEARLMSCYTHRLVTTKKVAPWCMGKLAPEKLKSMLVNYGCVNEPFRRLGQCGLISKVGDKDRLTRMQVWNATLETLGQCVPILVDEHDTFKAAVNTFPQFKTAFWALKNLTLNQNKYAHDCQISDAHHQAGDVLDTSGLRRILGEVAQEAAKELSGGDLCMRQMLRSLGHCDALLYELASCATQARKLPIAIRRLREEAAWRGSSVSLTATRHLLQQAVGLETLHSRLVQSLLKAFTNLGVGTNARCSLGHSMDRVPLPSLAVADDSPICHRCERTAEELLRAAGQEAPFEPWWKCRSCAAKGRGNVFLCTECARFAQATASEALLSKPVTKSWKTCMHVLRELLRPEDVRSSPVGSPCDTGEFTEDETLQSALAKESQGLEASMGTSETMRGLPVRERPNSAQGSSKSNDLLGREGSAPDIEKSSPHVVSEGSAWVEEVLEAAHKTGAVSSASDGVMQQDYPHPDVAETGERSDAPSASAEAEAEMAEGFQIPATFLTCPDDASVVSNVSLEDVAEPMPEPTPQPRLDLFVKLGELWTPTPIVRPKTEPEQPWVLDVPKKPVPERRTITKKLRLPVGPGLENVLLMGPRAPLGLPSTAGASHSRVKEARAGRRRDQQGYDADCCAKEMLRRAQKPPGKAPRTYAVAPQELFDEHVQAMDLPVWQGVVDSWNRRIRAAGESRRGTPDASADAVPEPAAQSELAATAAATRPCAPETTPTRKADGKYRVFDIAQWVRQSEQSKIWVDPDDIMQHYFEEACNVRRRKPQQDVLHDQMAC</sequence>
<dbReference type="OrthoDB" id="419950at2759"/>
<proteinExistence type="predicted"/>
<protein>
    <recommendedName>
        <fullName evidence="5">RanBP2-type domain-containing protein</fullName>
    </recommendedName>
</protein>
<comment type="caution">
    <text evidence="3">The sequence shown here is derived from an EMBL/GenBank/DDBJ whole genome shotgun (WGS) entry which is preliminary data.</text>
</comment>